<organism evidence="1 2">
    <name type="scientific">Enterococcus faecium</name>
    <name type="common">Streptococcus faecium</name>
    <dbReference type="NCBI Taxonomy" id="1352"/>
    <lineage>
        <taxon>Bacteria</taxon>
        <taxon>Bacillati</taxon>
        <taxon>Bacillota</taxon>
        <taxon>Bacilli</taxon>
        <taxon>Lactobacillales</taxon>
        <taxon>Enterococcaceae</taxon>
        <taxon>Enterococcus</taxon>
    </lineage>
</organism>
<evidence type="ECO:0000313" key="2">
    <source>
        <dbReference type="Proteomes" id="UP000194737"/>
    </source>
</evidence>
<sequence>MKKMIQTVMSILLAFWQGFFPVQNGTILKESKQENSEKKVQEVSIVEHDGQVEILVENEKLKKEKDAIRSFKAIDNVTVKLEDEPHFSSRREHSPFGLKLKALSGTLLYGERMKQDEE</sequence>
<protein>
    <submittedName>
        <fullName evidence="1">Uncharacterized protein</fullName>
    </submittedName>
</protein>
<name>A0AB73NHC2_ENTFC</name>
<dbReference type="EMBL" id="NGLB01000004">
    <property type="protein sequence ID" value="OTN94189.1"/>
    <property type="molecule type" value="Genomic_DNA"/>
</dbReference>
<reference evidence="1 2" key="1">
    <citation type="submission" date="2017-05" db="EMBL/GenBank/DDBJ databases">
        <title>The Genome Sequence of Enterococcus faecium 6F2_DIV0138.</title>
        <authorList>
            <consortium name="The Broad Institute Genomics Platform"/>
            <consortium name="The Broad Institute Genomic Center for Infectious Diseases"/>
            <person name="Earl A."/>
            <person name="Manson A."/>
            <person name="Schwartman J."/>
            <person name="Gilmore M."/>
            <person name="Abouelleil A."/>
            <person name="Cao P."/>
            <person name="Chapman S."/>
            <person name="Cusick C."/>
            <person name="Shea T."/>
            <person name="Young S."/>
            <person name="Neafsey D."/>
            <person name="Nusbaum C."/>
            <person name="Birren B."/>
        </authorList>
    </citation>
    <scope>NUCLEOTIDE SEQUENCE [LARGE SCALE GENOMIC DNA]</scope>
    <source>
        <strain evidence="1 2">6F2_DIV0138</strain>
    </source>
</reference>
<accession>A0AB73NHC2</accession>
<dbReference type="Proteomes" id="UP000194737">
    <property type="component" value="Unassembled WGS sequence"/>
</dbReference>
<gene>
    <name evidence="1" type="ORF">A5804_002863</name>
</gene>
<evidence type="ECO:0000313" key="1">
    <source>
        <dbReference type="EMBL" id="OTN94189.1"/>
    </source>
</evidence>
<proteinExistence type="predicted"/>
<comment type="caution">
    <text evidence="1">The sequence shown here is derived from an EMBL/GenBank/DDBJ whole genome shotgun (WGS) entry which is preliminary data.</text>
</comment>
<dbReference type="AlphaFoldDB" id="A0AB73NHC2"/>
<dbReference type="RefSeq" id="WP_086325266.1">
    <property type="nucleotide sequence ID" value="NZ_NGLB01000004.1"/>
</dbReference>